<evidence type="ECO:0000313" key="1">
    <source>
        <dbReference type="EMBL" id="GIY69159.1"/>
    </source>
</evidence>
<dbReference type="AlphaFoldDB" id="A0AAV4VGR3"/>
<accession>A0AAV4VGR3</accession>
<reference evidence="1 2" key="1">
    <citation type="submission" date="2021-06" db="EMBL/GenBank/DDBJ databases">
        <title>Caerostris extrusa draft genome.</title>
        <authorList>
            <person name="Kono N."/>
            <person name="Arakawa K."/>
        </authorList>
    </citation>
    <scope>NUCLEOTIDE SEQUENCE [LARGE SCALE GENOMIC DNA]</scope>
</reference>
<evidence type="ECO:0000313" key="2">
    <source>
        <dbReference type="Proteomes" id="UP001054945"/>
    </source>
</evidence>
<dbReference type="EMBL" id="BPLR01014498">
    <property type="protein sequence ID" value="GIY69159.1"/>
    <property type="molecule type" value="Genomic_DNA"/>
</dbReference>
<proteinExistence type="predicted"/>
<organism evidence="1 2">
    <name type="scientific">Caerostris extrusa</name>
    <name type="common">Bark spider</name>
    <name type="synonym">Caerostris bankana</name>
    <dbReference type="NCBI Taxonomy" id="172846"/>
    <lineage>
        <taxon>Eukaryota</taxon>
        <taxon>Metazoa</taxon>
        <taxon>Ecdysozoa</taxon>
        <taxon>Arthropoda</taxon>
        <taxon>Chelicerata</taxon>
        <taxon>Arachnida</taxon>
        <taxon>Araneae</taxon>
        <taxon>Araneomorphae</taxon>
        <taxon>Entelegynae</taxon>
        <taxon>Araneoidea</taxon>
        <taxon>Araneidae</taxon>
        <taxon>Caerostris</taxon>
    </lineage>
</organism>
<comment type="caution">
    <text evidence="1">The sequence shown here is derived from an EMBL/GenBank/DDBJ whole genome shotgun (WGS) entry which is preliminary data.</text>
</comment>
<gene>
    <name evidence="1" type="ORF">CEXT_57791</name>
</gene>
<protein>
    <submittedName>
        <fullName evidence="1">Uncharacterized protein</fullName>
    </submittedName>
</protein>
<keyword evidence="2" id="KW-1185">Reference proteome</keyword>
<name>A0AAV4VGR3_CAEEX</name>
<dbReference type="Proteomes" id="UP001054945">
    <property type="component" value="Unassembled WGS sequence"/>
</dbReference>
<sequence>MARGLLEYLLMKRSDVSQGHQLLSFSGLAVSEVPPDCPEKGRSSHSSLIYKSSTIIFIGHKYSCQKFLSKNLCGFCTIIFKLIPNSQTPVCDFSLKQ</sequence>